<dbReference type="InterPro" id="IPR000594">
    <property type="entry name" value="ThiF_NAD_FAD-bd"/>
</dbReference>
<dbReference type="Pfam" id="PF00899">
    <property type="entry name" value="ThiF"/>
    <property type="match status" value="1"/>
</dbReference>
<keyword evidence="1" id="KW-0175">Coiled coil</keyword>
<dbReference type="GO" id="GO:0061503">
    <property type="term" value="F:tRNA threonylcarbamoyladenosine dehydratase"/>
    <property type="evidence" value="ECO:0007669"/>
    <property type="project" value="TreeGrafter"/>
</dbReference>
<dbReference type="KEGG" id="tet:TTHERM_00584550"/>
<evidence type="ECO:0000259" key="2">
    <source>
        <dbReference type="Pfam" id="PF00899"/>
    </source>
</evidence>
<dbReference type="InParanoid" id="I7LTA6"/>
<dbReference type="OrthoDB" id="10265862at2759"/>
<proteinExistence type="predicted"/>
<reference evidence="4" key="1">
    <citation type="journal article" date="2006" name="PLoS Biol.">
        <title>Macronuclear genome sequence of the ciliate Tetrahymena thermophila, a model eukaryote.</title>
        <authorList>
            <person name="Eisen J.A."/>
            <person name="Coyne R.S."/>
            <person name="Wu M."/>
            <person name="Wu D."/>
            <person name="Thiagarajan M."/>
            <person name="Wortman J.R."/>
            <person name="Badger J.H."/>
            <person name="Ren Q."/>
            <person name="Amedeo P."/>
            <person name="Jones K.M."/>
            <person name="Tallon L.J."/>
            <person name="Delcher A.L."/>
            <person name="Salzberg S.L."/>
            <person name="Silva J.C."/>
            <person name="Haas B.J."/>
            <person name="Majoros W.H."/>
            <person name="Farzad M."/>
            <person name="Carlton J.M."/>
            <person name="Smith R.K. Jr."/>
            <person name="Garg J."/>
            <person name="Pearlman R.E."/>
            <person name="Karrer K.M."/>
            <person name="Sun L."/>
            <person name="Manning G."/>
            <person name="Elde N.C."/>
            <person name="Turkewitz A.P."/>
            <person name="Asai D.J."/>
            <person name="Wilkes D.E."/>
            <person name="Wang Y."/>
            <person name="Cai H."/>
            <person name="Collins K."/>
            <person name="Stewart B.A."/>
            <person name="Lee S.R."/>
            <person name="Wilamowska K."/>
            <person name="Weinberg Z."/>
            <person name="Ruzzo W.L."/>
            <person name="Wloga D."/>
            <person name="Gaertig J."/>
            <person name="Frankel J."/>
            <person name="Tsao C.-C."/>
            <person name="Gorovsky M.A."/>
            <person name="Keeling P.J."/>
            <person name="Waller R.F."/>
            <person name="Patron N.J."/>
            <person name="Cherry J.M."/>
            <person name="Stover N.A."/>
            <person name="Krieger C.J."/>
            <person name="del Toro C."/>
            <person name="Ryder H.F."/>
            <person name="Williamson S.C."/>
            <person name="Barbeau R.A."/>
            <person name="Hamilton E.P."/>
            <person name="Orias E."/>
        </authorList>
    </citation>
    <scope>NUCLEOTIDE SEQUENCE [LARGE SCALE GENOMIC DNA]</scope>
    <source>
        <strain evidence="4">SB210</strain>
    </source>
</reference>
<dbReference type="Proteomes" id="UP000009168">
    <property type="component" value="Unassembled WGS sequence"/>
</dbReference>
<organism evidence="3 4">
    <name type="scientific">Tetrahymena thermophila (strain SB210)</name>
    <dbReference type="NCBI Taxonomy" id="312017"/>
    <lineage>
        <taxon>Eukaryota</taxon>
        <taxon>Sar</taxon>
        <taxon>Alveolata</taxon>
        <taxon>Ciliophora</taxon>
        <taxon>Intramacronucleata</taxon>
        <taxon>Oligohymenophorea</taxon>
        <taxon>Hymenostomatida</taxon>
        <taxon>Tetrahymenina</taxon>
        <taxon>Tetrahymenidae</taxon>
        <taxon>Tetrahymena</taxon>
    </lineage>
</organism>
<dbReference type="STRING" id="312017.I7LTA6"/>
<accession>I7LTA6</accession>
<sequence>MSEKITYSILGLGAGLLIGLQASKLLNKKANDEIDIDKLKEKKKQQKIEIQESNQKHLNNFSSQEYQNMMKEQLVRNIQFFGEEGQKKIQDSYIIIFGVGGVGSHVAASLARSGVAHLKIVDFDQVSLSSLNRHAFATHADVGRSKCECVKDYIKRIVPHTRVDIVEDYVTKNNVETFFKDLAEDGKTIIKPTYVVDCIDNIDAKVSLLAYCKLNGIKVISSMGAGMKADPTRIQIRDISETNYDDLSRAVRTKLKKYKVHDGIKVVLSVERSERELLPLKEHQESNPDEYKVFSNYRLRIVPVLGTMPALVAYSLSSYVLCDLAGQLYKPFLIDEVKQANYAKLFNHLQQEARKIGISYEDLEFDMEDIYIVAREVYDWKEVVTDKKVCGGLVVRWNPELPFKPENFVLLNYQDAKKHCTFTKFTEVQEAYPKEILQKVEEKQQIYRNFISKKPILYK</sequence>
<dbReference type="eggNOG" id="KOG2018">
    <property type="taxonomic scope" value="Eukaryota"/>
</dbReference>
<dbReference type="OMA" id="GSWVVTM"/>
<gene>
    <name evidence="3" type="ORF">TTHERM_00584550</name>
</gene>
<evidence type="ECO:0000313" key="3">
    <source>
        <dbReference type="EMBL" id="EAR84899.1"/>
    </source>
</evidence>
<keyword evidence="4" id="KW-1185">Reference proteome</keyword>
<dbReference type="AlphaFoldDB" id="I7LTA6"/>
<dbReference type="InterPro" id="IPR035985">
    <property type="entry name" value="Ubiquitin-activating_enz"/>
</dbReference>
<protein>
    <submittedName>
        <fullName evidence="3">ThiF family protein</fullName>
    </submittedName>
</protein>
<dbReference type="InterPro" id="IPR045886">
    <property type="entry name" value="ThiF/MoeB/HesA"/>
</dbReference>
<dbReference type="SUPFAM" id="SSF69572">
    <property type="entry name" value="Activating enzymes of the ubiquitin-like proteins"/>
    <property type="match status" value="1"/>
</dbReference>
<dbReference type="Gene3D" id="3.40.50.720">
    <property type="entry name" value="NAD(P)-binding Rossmann-like Domain"/>
    <property type="match status" value="1"/>
</dbReference>
<dbReference type="CDD" id="cd00755">
    <property type="entry name" value="YgdL_like"/>
    <property type="match status" value="1"/>
</dbReference>
<evidence type="ECO:0000313" key="4">
    <source>
        <dbReference type="Proteomes" id="UP000009168"/>
    </source>
</evidence>
<dbReference type="HOGENOM" id="CLU_013325_9_0_1"/>
<evidence type="ECO:0000256" key="1">
    <source>
        <dbReference type="SAM" id="Coils"/>
    </source>
</evidence>
<dbReference type="EMBL" id="GG662510">
    <property type="protein sequence ID" value="EAR84899.1"/>
    <property type="molecule type" value="Genomic_DNA"/>
</dbReference>
<dbReference type="GO" id="GO:0061504">
    <property type="term" value="P:cyclic threonylcarbamoyladenosine biosynthetic process"/>
    <property type="evidence" value="ECO:0007669"/>
    <property type="project" value="TreeGrafter"/>
</dbReference>
<feature type="domain" description="THIF-type NAD/FAD binding fold" evidence="2">
    <location>
        <begin position="76"/>
        <end position="354"/>
    </location>
</feature>
<feature type="coiled-coil region" evidence="1">
    <location>
        <begin position="22"/>
        <end position="56"/>
    </location>
</feature>
<dbReference type="GeneID" id="7825949"/>
<dbReference type="PANTHER" id="PTHR43267">
    <property type="entry name" value="TRNA THREONYLCARBAMOYLADENOSINE DEHYDRATASE"/>
    <property type="match status" value="1"/>
</dbReference>
<name>I7LTA6_TETTS</name>
<dbReference type="RefSeq" id="XP_001032562.1">
    <property type="nucleotide sequence ID" value="XM_001032562.3"/>
</dbReference>
<dbReference type="PANTHER" id="PTHR43267:SF2">
    <property type="entry name" value="TRNA THREONYLCARBAMOYLADENOSINE DEHYDRATASE 1-RELATED"/>
    <property type="match status" value="1"/>
</dbReference>
<dbReference type="GO" id="GO:0008641">
    <property type="term" value="F:ubiquitin-like modifier activating enzyme activity"/>
    <property type="evidence" value="ECO:0007669"/>
    <property type="project" value="InterPro"/>
</dbReference>